<evidence type="ECO:0000313" key="5">
    <source>
        <dbReference type="Proteomes" id="UP000661012"/>
    </source>
</evidence>
<dbReference type="Proteomes" id="UP000661012">
    <property type="component" value="Unassembled WGS sequence"/>
</dbReference>
<evidence type="ECO:0000313" key="2">
    <source>
        <dbReference type="EMBL" id="MBD8109051.1"/>
    </source>
</evidence>
<proteinExistence type="predicted"/>
<keyword evidence="1" id="KW-1133">Transmembrane helix</keyword>
<dbReference type="AlphaFoldDB" id="A0A356YU11"/>
<dbReference type="GeneID" id="67474635"/>
<keyword evidence="1" id="KW-0472">Membrane</keyword>
<dbReference type="RefSeq" id="WP_118665197.1">
    <property type="nucleotide sequence ID" value="NZ_CP022725.1"/>
</dbReference>
<evidence type="ECO:0000313" key="4">
    <source>
        <dbReference type="Proteomes" id="UP000306393"/>
    </source>
</evidence>
<dbReference type="Proteomes" id="UP000306393">
    <property type="component" value="Unassembled WGS sequence"/>
</dbReference>
<dbReference type="EMBL" id="JACYNN010000031">
    <property type="protein sequence ID" value="MBD8109051.1"/>
    <property type="molecule type" value="Genomic_DNA"/>
</dbReference>
<name>A0A356YU11_9GAMM</name>
<dbReference type="KEGG" id="epe:CI789_19200"/>
<reference evidence="2 5" key="2">
    <citation type="journal article" date="2020" name="FEMS Microbiol. Ecol.">
        <title>Temporal dynamics of bacterial communities during seed development and maturation.</title>
        <authorList>
            <person name="Chesneau G."/>
            <person name="Torres-Cortes G."/>
            <person name="Briand M."/>
            <person name="Darrasse A."/>
            <person name="Preveaux A."/>
            <person name="Marais C."/>
            <person name="Jacques M.A."/>
            <person name="Shade A."/>
            <person name="Barret M."/>
        </authorList>
    </citation>
    <scope>NUCLEOTIDE SEQUENCE [LARGE SCALE GENOMIC DNA]</scope>
    <source>
        <strain evidence="2 5">CFBP13732</strain>
    </source>
</reference>
<sequence length="214" mass="24121">MSTDLTIIKNKTLAFLGAALFLSIMMGLVFIDIVWMNNALHETSFTEIAQETMLAAIALMFFHRAWRSPVQRPVMVLVGGFFSCMLIRELDFLFDKITHGSWFWFALALALACLAQALRQPRGIVAGLAAFMSHPAWGVMAAGMLTILVFSRLFGMHQLWEHLMLEGYNRTVKNMAEEGSELLGYSLCLFATLSYLWQGKHNVRHSRTAPDITL</sequence>
<keyword evidence="1" id="KW-0812">Transmembrane</keyword>
<dbReference type="OrthoDB" id="1425700at2"/>
<feature type="transmembrane region" description="Helical" evidence="1">
    <location>
        <begin position="102"/>
        <end position="118"/>
    </location>
</feature>
<feature type="transmembrane region" description="Helical" evidence="1">
    <location>
        <begin position="12"/>
        <end position="36"/>
    </location>
</feature>
<dbReference type="STRING" id="1219360.GCA_001571305_01512"/>
<gene>
    <name evidence="3" type="ORF">EpCFBP13511_06580</name>
    <name evidence="2" type="ORF">IFT93_22025</name>
</gene>
<protein>
    <submittedName>
        <fullName evidence="3">Uncharacterized protein</fullName>
    </submittedName>
</protein>
<keyword evidence="5" id="KW-1185">Reference proteome</keyword>
<comment type="caution">
    <text evidence="3">The sequence shown here is derived from an EMBL/GenBank/DDBJ whole genome shotgun (WGS) entry which is preliminary data.</text>
</comment>
<dbReference type="EMBL" id="QGAC01000005">
    <property type="protein sequence ID" value="TKJ92467.1"/>
    <property type="molecule type" value="Genomic_DNA"/>
</dbReference>
<organism evidence="3 4">
    <name type="scientific">Erwinia persicina</name>
    <dbReference type="NCBI Taxonomy" id="55211"/>
    <lineage>
        <taxon>Bacteria</taxon>
        <taxon>Pseudomonadati</taxon>
        <taxon>Pseudomonadota</taxon>
        <taxon>Gammaproteobacteria</taxon>
        <taxon>Enterobacterales</taxon>
        <taxon>Erwiniaceae</taxon>
        <taxon>Erwinia</taxon>
    </lineage>
</organism>
<reference evidence="3 4" key="1">
    <citation type="journal article" date="2019" name="Sci. Rep.">
        <title>Differences in resource use lead to coexistence of seed-transmitted microbial populations.</title>
        <authorList>
            <person name="Torres-Cortes G."/>
            <person name="Garcia B.J."/>
            <person name="Compant S."/>
            <person name="Rezki S."/>
            <person name="Jones P."/>
            <person name="Preveaux A."/>
            <person name="Briand M."/>
            <person name="Roulet A."/>
            <person name="Bouchez O."/>
            <person name="Jacobson D."/>
            <person name="Barret M."/>
        </authorList>
    </citation>
    <scope>NUCLEOTIDE SEQUENCE [LARGE SCALE GENOMIC DNA]</scope>
    <source>
        <strain evidence="3 4">CFBP13511</strain>
    </source>
</reference>
<accession>A0A356YU11</accession>
<evidence type="ECO:0000313" key="3">
    <source>
        <dbReference type="EMBL" id="TKJ92467.1"/>
    </source>
</evidence>
<evidence type="ECO:0000256" key="1">
    <source>
        <dbReference type="SAM" id="Phobius"/>
    </source>
</evidence>
<feature type="transmembrane region" description="Helical" evidence="1">
    <location>
        <begin position="139"/>
        <end position="160"/>
    </location>
</feature>
<feature type="transmembrane region" description="Helical" evidence="1">
    <location>
        <begin position="73"/>
        <end position="90"/>
    </location>
</feature>